<evidence type="ECO:0000313" key="1">
    <source>
        <dbReference type="EMBL" id="CDT62503.1"/>
    </source>
</evidence>
<comment type="caution">
    <text evidence="1">The sequence shown here is derived from an EMBL/GenBank/DDBJ whole genome shotgun (WGS) entry which is preliminary data.</text>
</comment>
<reference evidence="1 2" key="1">
    <citation type="submission" date="2014-06" db="EMBL/GenBank/DDBJ databases">
        <authorList>
            <person name="Le Roux F."/>
        </authorList>
    </citation>
    <scope>NUCLEOTIDE SEQUENCE [LARGE SCALE GENOMIC DNA]</scope>
    <source>
        <strain evidence="1 2">J5-4</strain>
    </source>
</reference>
<keyword evidence="2" id="KW-1185">Reference proteome</keyword>
<protein>
    <submittedName>
        <fullName evidence="1">Uncharacterized protein</fullName>
    </submittedName>
</protein>
<gene>
    <name evidence="1" type="ORF">VCR4J5_740107</name>
</gene>
<evidence type="ECO:0000313" key="2">
    <source>
        <dbReference type="Proteomes" id="UP000049077"/>
    </source>
</evidence>
<dbReference type="Proteomes" id="UP000049077">
    <property type="component" value="Unassembled WGS sequence"/>
</dbReference>
<dbReference type="EMBL" id="CCJX01000162">
    <property type="protein sequence ID" value="CDT62503.1"/>
    <property type="molecule type" value="Genomic_DNA"/>
</dbReference>
<name>A0ABM9QZ17_9VIBR</name>
<accession>A0ABM9QZ17</accession>
<organism evidence="1 2">
    <name type="scientific">Vibrio crassostreae</name>
    <dbReference type="NCBI Taxonomy" id="246167"/>
    <lineage>
        <taxon>Bacteria</taxon>
        <taxon>Pseudomonadati</taxon>
        <taxon>Pseudomonadota</taxon>
        <taxon>Gammaproteobacteria</taxon>
        <taxon>Vibrionales</taxon>
        <taxon>Vibrionaceae</taxon>
        <taxon>Vibrio</taxon>
    </lineage>
</organism>
<proteinExistence type="predicted"/>
<sequence length="48" mass="5485">MTKRGNYRLNPNALDWTVGMHLATLIIILGIKSKTNERHATSYARCRV</sequence>